<reference evidence="1 2" key="1">
    <citation type="submission" date="2006-10" db="EMBL/GenBank/DDBJ databases">
        <title>Complete sequence of chromosome of Pelobacter propionicus DSM 2379.</title>
        <authorList>
            <consortium name="US DOE Joint Genome Institute"/>
            <person name="Copeland A."/>
            <person name="Lucas S."/>
            <person name="Lapidus A."/>
            <person name="Barry K."/>
            <person name="Detter J.C."/>
            <person name="Glavina del Rio T."/>
            <person name="Hammon N."/>
            <person name="Israni S."/>
            <person name="Dalin E."/>
            <person name="Tice H."/>
            <person name="Pitluck S."/>
            <person name="Saunders E."/>
            <person name="Brettin T."/>
            <person name="Bruce D."/>
            <person name="Han C."/>
            <person name="Tapia R."/>
            <person name="Schmutz J."/>
            <person name="Larimer F."/>
            <person name="Land M."/>
            <person name="Hauser L."/>
            <person name="Kyrpides N."/>
            <person name="Kim E."/>
            <person name="Lovley D."/>
            <person name="Richardson P."/>
        </authorList>
    </citation>
    <scope>NUCLEOTIDE SEQUENCE [LARGE SCALE GENOMIC DNA]</scope>
    <source>
        <strain evidence="2">DSM 2379 / NBRC 103807 / OttBd1</strain>
    </source>
</reference>
<organism evidence="1 2">
    <name type="scientific">Pelobacter propionicus (strain DSM 2379 / NBRC 103807 / OttBd1)</name>
    <dbReference type="NCBI Taxonomy" id="338966"/>
    <lineage>
        <taxon>Bacteria</taxon>
        <taxon>Pseudomonadati</taxon>
        <taxon>Thermodesulfobacteriota</taxon>
        <taxon>Desulfuromonadia</taxon>
        <taxon>Desulfuromonadales</taxon>
        <taxon>Desulfuromonadaceae</taxon>
        <taxon>Pelobacter</taxon>
    </lineage>
</organism>
<evidence type="ECO:0000313" key="2">
    <source>
        <dbReference type="Proteomes" id="UP000006732"/>
    </source>
</evidence>
<protein>
    <submittedName>
        <fullName evidence="1">Uncharacterized protein</fullName>
    </submittedName>
</protein>
<dbReference type="KEGG" id="ppd:Ppro_1896"/>
<gene>
    <name evidence="1" type="ordered locus">Ppro_1896</name>
</gene>
<dbReference type="HOGENOM" id="CLU_2001692_0_0_7"/>
<evidence type="ECO:0000313" key="1">
    <source>
        <dbReference type="EMBL" id="ABK99506.1"/>
    </source>
</evidence>
<dbReference type="Proteomes" id="UP000006732">
    <property type="component" value="Chromosome"/>
</dbReference>
<keyword evidence="2" id="KW-1185">Reference proteome</keyword>
<dbReference type="EMBL" id="CP000482">
    <property type="protein sequence ID" value="ABK99506.1"/>
    <property type="molecule type" value="Genomic_DNA"/>
</dbReference>
<accession>A1AQ86</accession>
<dbReference type="RefSeq" id="WP_011735782.1">
    <property type="nucleotide sequence ID" value="NC_008609.1"/>
</dbReference>
<dbReference type="AlphaFoldDB" id="A1AQ86"/>
<dbReference type="STRING" id="338966.Ppro_1896"/>
<sequence>MRRTPELLATILQLIYTKTFGNNSFNMYTISRYELIMLSGMRQLTAEYLSDVKKCLRTNDYVLLRLPDYFVVTEILELEALRGIPYKLILKYLSCSNKSIENEYSHEMAHKYGFGYYDEYDYDV</sequence>
<name>A1AQ86_PELPD</name>
<proteinExistence type="predicted"/>